<reference evidence="1" key="1">
    <citation type="submission" date="2023-08" db="EMBL/GenBank/DDBJ databases">
        <title>A de novo genome assembly of Solanum verrucosum Schlechtendal, a Mexican diploid species geographically isolated from the other diploid A-genome species in potato relatives.</title>
        <authorList>
            <person name="Hosaka K."/>
        </authorList>
    </citation>
    <scope>NUCLEOTIDE SEQUENCE</scope>
    <source>
        <tissue evidence="1">Young leaves</tissue>
    </source>
</reference>
<evidence type="ECO:0000313" key="2">
    <source>
        <dbReference type="Proteomes" id="UP001234989"/>
    </source>
</evidence>
<sequence>PQRGIQSIEEKNFCPAQPSVFFECNYNFQISPIWHIDLLSTLSLQNR</sequence>
<name>A0AAF0TSD3_SOLVR</name>
<dbReference type="AlphaFoldDB" id="A0AAF0TSD3"/>
<gene>
    <name evidence="1" type="ORF">MTR67_024547</name>
</gene>
<feature type="non-terminal residue" evidence="1">
    <location>
        <position position="1"/>
    </location>
</feature>
<keyword evidence="2" id="KW-1185">Reference proteome</keyword>
<dbReference type="Proteomes" id="UP001234989">
    <property type="component" value="Chromosome 5"/>
</dbReference>
<proteinExistence type="predicted"/>
<accession>A0AAF0TSD3</accession>
<organism evidence="1 2">
    <name type="scientific">Solanum verrucosum</name>
    <dbReference type="NCBI Taxonomy" id="315347"/>
    <lineage>
        <taxon>Eukaryota</taxon>
        <taxon>Viridiplantae</taxon>
        <taxon>Streptophyta</taxon>
        <taxon>Embryophyta</taxon>
        <taxon>Tracheophyta</taxon>
        <taxon>Spermatophyta</taxon>
        <taxon>Magnoliopsida</taxon>
        <taxon>eudicotyledons</taxon>
        <taxon>Gunneridae</taxon>
        <taxon>Pentapetalae</taxon>
        <taxon>asterids</taxon>
        <taxon>lamiids</taxon>
        <taxon>Solanales</taxon>
        <taxon>Solanaceae</taxon>
        <taxon>Solanoideae</taxon>
        <taxon>Solaneae</taxon>
        <taxon>Solanum</taxon>
    </lineage>
</organism>
<protein>
    <submittedName>
        <fullName evidence="1">Uncharacterized protein</fullName>
    </submittedName>
</protein>
<dbReference type="EMBL" id="CP133616">
    <property type="protein sequence ID" value="WMV31162.1"/>
    <property type="molecule type" value="Genomic_DNA"/>
</dbReference>
<evidence type="ECO:0000313" key="1">
    <source>
        <dbReference type="EMBL" id="WMV31162.1"/>
    </source>
</evidence>